<feature type="compositionally biased region" description="Low complexity" evidence="1">
    <location>
        <begin position="286"/>
        <end position="300"/>
    </location>
</feature>
<dbReference type="WBParaSite" id="maker-unitig_31563-snap-gene-0.2-mRNA-1">
    <property type="protein sequence ID" value="maker-unitig_31563-snap-gene-0.2-mRNA-1"/>
    <property type="gene ID" value="maker-unitig_31563-snap-gene-0.2"/>
</dbReference>
<feature type="compositionally biased region" description="Low complexity" evidence="1">
    <location>
        <begin position="201"/>
        <end position="219"/>
    </location>
</feature>
<feature type="region of interest" description="Disordered" evidence="1">
    <location>
        <begin position="110"/>
        <end position="234"/>
    </location>
</feature>
<protein>
    <submittedName>
        <fullName evidence="3">Myb-like domain-containing protein</fullName>
    </submittedName>
</protein>
<feature type="region of interest" description="Disordered" evidence="1">
    <location>
        <begin position="274"/>
        <end position="340"/>
    </location>
</feature>
<sequence>LTRYRHGTAPRWVFTKVMALAMAPSRAPSDSACQQLFDAPKLGTAKPQCPPASPTVQPKSPLPFMPPSLPPPPLEFEDATRDEEDIDSDIETAVPSVSEILNLFNKQNVLSKAKKPSSSKQPARTANPAGAAAGSQQGASCSSSASSFSRSLPSSSSHPLVQQQQQQQQQFTPSPAVPHQAPQKLESNSECKPPPPPRNGASAQAAIITAAPSTTPSASVQVSRNPSGGGPGQAAIIAQLQQGVPQATAVSHTQLQLATSSIQTNCRAPSSLLLKPVHSKDPEPAIPAASVATAPAVMPSDSNHSSRQRTTPAASAQLTDAELASVPGYSAIPPGTPDWKRALLERKNREAIDSFSGRYKPRRERQERWQRAVPSGSAS</sequence>
<accession>A0A1I8FEF5</accession>
<keyword evidence="2" id="KW-1185">Reference proteome</keyword>
<feature type="region of interest" description="Disordered" evidence="1">
    <location>
        <begin position="353"/>
        <end position="379"/>
    </location>
</feature>
<name>A0A1I8FEF5_9PLAT</name>
<evidence type="ECO:0000256" key="1">
    <source>
        <dbReference type="SAM" id="MobiDB-lite"/>
    </source>
</evidence>
<reference evidence="3" key="1">
    <citation type="submission" date="2016-11" db="UniProtKB">
        <authorList>
            <consortium name="WormBaseParasite"/>
        </authorList>
    </citation>
    <scope>IDENTIFICATION</scope>
</reference>
<feature type="compositionally biased region" description="Pro residues" evidence="1">
    <location>
        <begin position="60"/>
        <end position="74"/>
    </location>
</feature>
<proteinExistence type="predicted"/>
<evidence type="ECO:0000313" key="2">
    <source>
        <dbReference type="Proteomes" id="UP000095280"/>
    </source>
</evidence>
<feature type="compositionally biased region" description="Acidic residues" evidence="1">
    <location>
        <begin position="75"/>
        <end position="90"/>
    </location>
</feature>
<organism evidence="2 3">
    <name type="scientific">Macrostomum lignano</name>
    <dbReference type="NCBI Taxonomy" id="282301"/>
    <lineage>
        <taxon>Eukaryota</taxon>
        <taxon>Metazoa</taxon>
        <taxon>Spiralia</taxon>
        <taxon>Lophotrochozoa</taxon>
        <taxon>Platyhelminthes</taxon>
        <taxon>Rhabditophora</taxon>
        <taxon>Macrostomorpha</taxon>
        <taxon>Macrostomida</taxon>
        <taxon>Macrostomidae</taxon>
        <taxon>Macrostomum</taxon>
    </lineage>
</organism>
<evidence type="ECO:0000313" key="3">
    <source>
        <dbReference type="WBParaSite" id="maker-unitig_31563-snap-gene-0.2-mRNA-1"/>
    </source>
</evidence>
<feature type="region of interest" description="Disordered" evidence="1">
    <location>
        <begin position="44"/>
        <end position="90"/>
    </location>
</feature>
<feature type="compositionally biased region" description="Low complexity" evidence="1">
    <location>
        <begin position="118"/>
        <end position="174"/>
    </location>
</feature>
<dbReference type="AlphaFoldDB" id="A0A1I8FEF5"/>
<dbReference type="Proteomes" id="UP000095280">
    <property type="component" value="Unplaced"/>
</dbReference>
<feature type="compositionally biased region" description="Polar residues" evidence="1">
    <location>
        <begin position="301"/>
        <end position="318"/>
    </location>
</feature>